<accession>A0A0E9S8G5</accession>
<protein>
    <submittedName>
        <fullName evidence="1">Uncharacterized protein</fullName>
    </submittedName>
</protein>
<reference evidence="1" key="2">
    <citation type="journal article" date="2015" name="Fish Shellfish Immunol.">
        <title>Early steps in the European eel (Anguilla anguilla)-Vibrio vulnificus interaction in the gills: Role of the RtxA13 toxin.</title>
        <authorList>
            <person name="Callol A."/>
            <person name="Pajuelo D."/>
            <person name="Ebbesson L."/>
            <person name="Teles M."/>
            <person name="MacKenzie S."/>
            <person name="Amaro C."/>
        </authorList>
    </citation>
    <scope>NUCLEOTIDE SEQUENCE</scope>
</reference>
<sequence length="77" mass="9137">MFPLHMPICGKYQHGRRKIKSCSKRTQERLPKWTDSWKRWSWSTRLRRSFSYALVLIHGGQVTDVSTYHPTSSSELL</sequence>
<name>A0A0E9S8G5_ANGAN</name>
<dbReference type="AlphaFoldDB" id="A0A0E9S8G5"/>
<evidence type="ECO:0000313" key="1">
    <source>
        <dbReference type="EMBL" id="JAH36965.1"/>
    </source>
</evidence>
<reference evidence="1" key="1">
    <citation type="submission" date="2014-11" db="EMBL/GenBank/DDBJ databases">
        <authorList>
            <person name="Amaro Gonzalez C."/>
        </authorList>
    </citation>
    <scope>NUCLEOTIDE SEQUENCE</scope>
</reference>
<proteinExistence type="predicted"/>
<dbReference type="EMBL" id="GBXM01071612">
    <property type="protein sequence ID" value="JAH36965.1"/>
    <property type="molecule type" value="Transcribed_RNA"/>
</dbReference>
<organism evidence="1">
    <name type="scientific">Anguilla anguilla</name>
    <name type="common">European freshwater eel</name>
    <name type="synonym">Muraena anguilla</name>
    <dbReference type="NCBI Taxonomy" id="7936"/>
    <lineage>
        <taxon>Eukaryota</taxon>
        <taxon>Metazoa</taxon>
        <taxon>Chordata</taxon>
        <taxon>Craniata</taxon>
        <taxon>Vertebrata</taxon>
        <taxon>Euteleostomi</taxon>
        <taxon>Actinopterygii</taxon>
        <taxon>Neopterygii</taxon>
        <taxon>Teleostei</taxon>
        <taxon>Anguilliformes</taxon>
        <taxon>Anguillidae</taxon>
        <taxon>Anguilla</taxon>
    </lineage>
</organism>